<evidence type="ECO:0000256" key="2">
    <source>
        <dbReference type="ARBA" id="ARBA00014801"/>
    </source>
</evidence>
<dbReference type="AlphaFoldDB" id="A0A6A4VIN2"/>
<evidence type="ECO:0000313" key="4">
    <source>
        <dbReference type="EMBL" id="KAF0289301.1"/>
    </source>
</evidence>
<dbReference type="PANTHER" id="PTHR31849">
    <property type="entry name" value="CYSTEINE-RICH PDF MOTIF DOMAIN-CONTAINING PROTEIN 1"/>
    <property type="match status" value="1"/>
</dbReference>
<sequence length="124" mass="13406">MLLSCASDTTKTPAPASADTVAEETIPFTCCVCGLSEQCHYRGTRPPFSGFVQLTEPGYVMRDPFSARAACQLPVLLGADCTLCARAVCQDAGCSVFYTRRFCLPCARERAAEFPPQLRDKLGT</sequence>
<dbReference type="InterPro" id="IPR042426">
    <property type="entry name" value="CDPF1"/>
</dbReference>
<gene>
    <name evidence="4" type="ORF">FJT64_001327</name>
</gene>
<evidence type="ECO:0000256" key="1">
    <source>
        <dbReference type="ARBA" id="ARBA00007917"/>
    </source>
</evidence>
<protein>
    <recommendedName>
        <fullName evidence="2">Cysteine-rich DPF motif domain-containing protein 1</fullName>
    </recommendedName>
</protein>
<reference evidence="4 5" key="1">
    <citation type="submission" date="2019-07" db="EMBL/GenBank/DDBJ databases">
        <title>Draft genome assembly of a fouling barnacle, Amphibalanus amphitrite (Darwin, 1854): The first reference genome for Thecostraca.</title>
        <authorList>
            <person name="Kim W."/>
        </authorList>
    </citation>
    <scope>NUCLEOTIDE SEQUENCE [LARGE SCALE GENOMIC DNA]</scope>
    <source>
        <strain evidence="4">SNU_AA5</strain>
        <tissue evidence="4">Soma without cirri and trophi</tissue>
    </source>
</reference>
<comment type="similarity">
    <text evidence="1">Belongs to the CDPF1 family.</text>
</comment>
<dbReference type="EMBL" id="VIIS01002042">
    <property type="protein sequence ID" value="KAF0289301.1"/>
    <property type="molecule type" value="Genomic_DNA"/>
</dbReference>
<dbReference type="InterPro" id="IPR018785">
    <property type="entry name" value="CDPF1_dom"/>
</dbReference>
<organism evidence="4 5">
    <name type="scientific">Amphibalanus amphitrite</name>
    <name type="common">Striped barnacle</name>
    <name type="synonym">Balanus amphitrite</name>
    <dbReference type="NCBI Taxonomy" id="1232801"/>
    <lineage>
        <taxon>Eukaryota</taxon>
        <taxon>Metazoa</taxon>
        <taxon>Ecdysozoa</taxon>
        <taxon>Arthropoda</taxon>
        <taxon>Crustacea</taxon>
        <taxon>Multicrustacea</taxon>
        <taxon>Cirripedia</taxon>
        <taxon>Thoracica</taxon>
        <taxon>Thoracicalcarea</taxon>
        <taxon>Balanomorpha</taxon>
        <taxon>Balanoidea</taxon>
        <taxon>Balanidae</taxon>
        <taxon>Amphibalaninae</taxon>
        <taxon>Amphibalanus</taxon>
    </lineage>
</organism>
<comment type="caution">
    <text evidence="4">The sequence shown here is derived from an EMBL/GenBank/DDBJ whole genome shotgun (WGS) entry which is preliminary data.</text>
</comment>
<proteinExistence type="inferred from homology"/>
<dbReference type="Pfam" id="PF10170">
    <property type="entry name" value="C6_DPF"/>
    <property type="match status" value="1"/>
</dbReference>
<name>A0A6A4VIN2_AMPAM</name>
<dbReference type="PANTHER" id="PTHR31849:SF1">
    <property type="entry name" value="CYSTEINE-RICH DPF MOTIF DOMAIN-CONTAINING PROTEIN 1"/>
    <property type="match status" value="1"/>
</dbReference>
<evidence type="ECO:0000313" key="5">
    <source>
        <dbReference type="Proteomes" id="UP000440578"/>
    </source>
</evidence>
<evidence type="ECO:0000259" key="3">
    <source>
        <dbReference type="Pfam" id="PF10170"/>
    </source>
</evidence>
<dbReference type="Proteomes" id="UP000440578">
    <property type="component" value="Unassembled WGS sequence"/>
</dbReference>
<keyword evidence="5" id="KW-1185">Reference proteome</keyword>
<accession>A0A6A4VIN2</accession>
<feature type="domain" description="Cysteine-rich DPF motif" evidence="3">
    <location>
        <begin position="28"/>
        <end position="122"/>
    </location>
</feature>
<dbReference type="PRINTS" id="PR01995">
    <property type="entry name" value="UPF0595"/>
</dbReference>